<evidence type="ECO:0000256" key="7">
    <source>
        <dbReference type="ARBA" id="ARBA00023136"/>
    </source>
</evidence>
<evidence type="ECO:0000256" key="4">
    <source>
        <dbReference type="ARBA" id="ARBA00022692"/>
    </source>
</evidence>
<evidence type="ECO:0000256" key="2">
    <source>
        <dbReference type="ARBA" id="ARBA00022448"/>
    </source>
</evidence>
<comment type="function">
    <text evidence="9">Channel that opens in response to stretch forces in the membrane lipid bilayer. May participate in the regulation of osmotic pressure changes within the cell.</text>
</comment>
<evidence type="ECO:0000256" key="1">
    <source>
        <dbReference type="ARBA" id="ARBA00004141"/>
    </source>
</evidence>
<evidence type="ECO:0000313" key="11">
    <source>
        <dbReference type="Proteomes" id="UP000327148"/>
    </source>
</evidence>
<accession>A0A5N1GK89</accession>
<name>A0A5N1GK89_9LACT</name>
<comment type="subcellular location">
    <subcellularLocation>
        <location evidence="9">Cell membrane</location>
        <topology evidence="9">Multi-pass membrane protein</topology>
    </subcellularLocation>
    <subcellularLocation>
        <location evidence="1">Membrane</location>
        <topology evidence="1">Multi-pass membrane protein</topology>
    </subcellularLocation>
</comment>
<keyword evidence="4 9" id="KW-0812">Transmembrane</keyword>
<dbReference type="InterPro" id="IPR001185">
    <property type="entry name" value="MS_channel"/>
</dbReference>
<gene>
    <name evidence="9 10" type="primary">mscL</name>
    <name evidence="10" type="ORF">F6I03_07335</name>
</gene>
<dbReference type="Gene3D" id="1.10.1200.120">
    <property type="entry name" value="Large-conductance mechanosensitive channel, MscL, domain 1"/>
    <property type="match status" value="1"/>
</dbReference>
<dbReference type="PANTHER" id="PTHR30266">
    <property type="entry name" value="MECHANOSENSITIVE CHANNEL MSCL"/>
    <property type="match status" value="1"/>
</dbReference>
<keyword evidence="8 9" id="KW-0407">Ion channel</keyword>
<dbReference type="OrthoDB" id="9810350at2"/>
<protein>
    <recommendedName>
        <fullName evidence="9">Large-conductance mechanosensitive channel</fullName>
    </recommendedName>
</protein>
<keyword evidence="5 9" id="KW-1133">Transmembrane helix</keyword>
<dbReference type="HAMAP" id="MF_00115">
    <property type="entry name" value="MscL"/>
    <property type="match status" value="1"/>
</dbReference>
<comment type="caution">
    <text evidence="10">The sequence shown here is derived from an EMBL/GenBank/DDBJ whole genome shotgun (WGS) entry which is preliminary data.</text>
</comment>
<dbReference type="NCBIfam" id="TIGR00220">
    <property type="entry name" value="mscL"/>
    <property type="match status" value="1"/>
</dbReference>
<evidence type="ECO:0000256" key="9">
    <source>
        <dbReference type="HAMAP-Rule" id="MF_00115"/>
    </source>
</evidence>
<dbReference type="InterPro" id="IPR036019">
    <property type="entry name" value="MscL_channel"/>
</dbReference>
<dbReference type="GO" id="GO:0008381">
    <property type="term" value="F:mechanosensitive monoatomic ion channel activity"/>
    <property type="evidence" value="ECO:0007669"/>
    <property type="project" value="UniProtKB-UniRule"/>
</dbReference>
<evidence type="ECO:0000256" key="8">
    <source>
        <dbReference type="ARBA" id="ARBA00023303"/>
    </source>
</evidence>
<dbReference type="RefSeq" id="WP_070431471.1">
    <property type="nucleotide sequence ID" value="NZ_VYWO01000004.1"/>
</dbReference>
<dbReference type="InterPro" id="IPR037673">
    <property type="entry name" value="MSC/AndL"/>
</dbReference>
<dbReference type="SUPFAM" id="SSF81330">
    <property type="entry name" value="Gated mechanosensitive channel"/>
    <property type="match status" value="1"/>
</dbReference>
<dbReference type="STRING" id="119206.AWM72_05250"/>
<feature type="transmembrane region" description="Helical" evidence="9">
    <location>
        <begin position="69"/>
        <end position="87"/>
    </location>
</feature>
<evidence type="ECO:0000256" key="5">
    <source>
        <dbReference type="ARBA" id="ARBA00022989"/>
    </source>
</evidence>
<dbReference type="AlphaFoldDB" id="A0A5N1GK89"/>
<reference evidence="10 11" key="1">
    <citation type="submission" date="2019-09" db="EMBL/GenBank/DDBJ databases">
        <title>Draft genome sequence assemblies of isolates from the urinary tract.</title>
        <authorList>
            <person name="Mores C.R."/>
            <person name="Putonti C."/>
            <person name="Wolfe A.J."/>
        </authorList>
    </citation>
    <scope>NUCLEOTIDE SEQUENCE [LARGE SCALE GENOMIC DNA]</scope>
    <source>
        <strain evidence="10 11">UMB623</strain>
    </source>
</reference>
<dbReference type="GO" id="GO:0005886">
    <property type="term" value="C:plasma membrane"/>
    <property type="evidence" value="ECO:0007669"/>
    <property type="project" value="UniProtKB-SubCell"/>
</dbReference>
<dbReference type="Proteomes" id="UP000327148">
    <property type="component" value="Unassembled WGS sequence"/>
</dbReference>
<evidence type="ECO:0000256" key="3">
    <source>
        <dbReference type="ARBA" id="ARBA00022475"/>
    </source>
</evidence>
<sequence length="129" mass="14443">MLKEFRDFIAKGNVMDMAIGVVMATAFTAIVNSLVEDIIMPIVAFFTGSTDFTDIVLQIGNTKLMVGNFIQSIVSFLIIALVLFFVMKGVATLKNTFMKEEKVDDEEEEAKPSQEEILLTEIRDLLKNK</sequence>
<keyword evidence="3 9" id="KW-1003">Cell membrane</keyword>
<keyword evidence="6 9" id="KW-0406">Ion transport</keyword>
<keyword evidence="2 9" id="KW-0813">Transport</keyword>
<dbReference type="PANTHER" id="PTHR30266:SF2">
    <property type="entry name" value="LARGE-CONDUCTANCE MECHANOSENSITIVE CHANNEL"/>
    <property type="match status" value="1"/>
</dbReference>
<keyword evidence="7 9" id="KW-0472">Membrane</keyword>
<evidence type="ECO:0000313" key="10">
    <source>
        <dbReference type="EMBL" id="KAA9300609.1"/>
    </source>
</evidence>
<dbReference type="EMBL" id="VYWO01000004">
    <property type="protein sequence ID" value="KAA9300609.1"/>
    <property type="molecule type" value="Genomic_DNA"/>
</dbReference>
<comment type="subunit">
    <text evidence="9">Homopentamer.</text>
</comment>
<comment type="similarity">
    <text evidence="9">Belongs to the MscL family.</text>
</comment>
<organism evidence="10 11">
    <name type="scientific">Aerococcus sanguinicola</name>
    <dbReference type="NCBI Taxonomy" id="119206"/>
    <lineage>
        <taxon>Bacteria</taxon>
        <taxon>Bacillati</taxon>
        <taxon>Bacillota</taxon>
        <taxon>Bacilli</taxon>
        <taxon>Lactobacillales</taxon>
        <taxon>Aerococcaceae</taxon>
        <taxon>Aerococcus</taxon>
    </lineage>
</organism>
<dbReference type="Pfam" id="PF01741">
    <property type="entry name" value="MscL"/>
    <property type="match status" value="1"/>
</dbReference>
<dbReference type="PRINTS" id="PR01264">
    <property type="entry name" value="MECHCHANNEL"/>
</dbReference>
<evidence type="ECO:0000256" key="6">
    <source>
        <dbReference type="ARBA" id="ARBA00023065"/>
    </source>
</evidence>
<proteinExistence type="inferred from homology"/>
<feature type="transmembrane region" description="Helical" evidence="9">
    <location>
        <begin position="12"/>
        <end position="32"/>
    </location>
</feature>